<sequence length="78" mass="9295">EDARWKSRLPYFQNNETWSLIDFLQWSIVYAKDFGKKEEEHRTYKICLEQLTQSPHLLKSHGSKPVQRLASLCLKSLE</sequence>
<keyword evidence="2" id="KW-1185">Reference proteome</keyword>
<reference evidence="1" key="1">
    <citation type="submission" date="2021-06" db="EMBL/GenBank/DDBJ databases">
        <authorList>
            <person name="Kallberg Y."/>
            <person name="Tangrot J."/>
            <person name="Rosling A."/>
        </authorList>
    </citation>
    <scope>NUCLEOTIDE SEQUENCE</scope>
    <source>
        <strain evidence="1">IL203A</strain>
    </source>
</reference>
<evidence type="ECO:0000313" key="2">
    <source>
        <dbReference type="Proteomes" id="UP000789702"/>
    </source>
</evidence>
<feature type="non-terminal residue" evidence="1">
    <location>
        <position position="1"/>
    </location>
</feature>
<accession>A0ACA9QQZ8</accession>
<protein>
    <submittedName>
        <fullName evidence="1">5081_t:CDS:1</fullName>
    </submittedName>
</protein>
<gene>
    <name evidence="1" type="ORF">DHETER_LOCUS15297</name>
</gene>
<name>A0ACA9QQZ8_9GLOM</name>
<dbReference type="EMBL" id="CAJVPU010051612">
    <property type="protein sequence ID" value="CAG8761622.1"/>
    <property type="molecule type" value="Genomic_DNA"/>
</dbReference>
<feature type="non-terminal residue" evidence="1">
    <location>
        <position position="78"/>
    </location>
</feature>
<organism evidence="1 2">
    <name type="scientific">Dentiscutata heterogama</name>
    <dbReference type="NCBI Taxonomy" id="1316150"/>
    <lineage>
        <taxon>Eukaryota</taxon>
        <taxon>Fungi</taxon>
        <taxon>Fungi incertae sedis</taxon>
        <taxon>Mucoromycota</taxon>
        <taxon>Glomeromycotina</taxon>
        <taxon>Glomeromycetes</taxon>
        <taxon>Diversisporales</taxon>
        <taxon>Gigasporaceae</taxon>
        <taxon>Dentiscutata</taxon>
    </lineage>
</organism>
<evidence type="ECO:0000313" key="1">
    <source>
        <dbReference type="EMBL" id="CAG8761622.1"/>
    </source>
</evidence>
<comment type="caution">
    <text evidence="1">The sequence shown here is derived from an EMBL/GenBank/DDBJ whole genome shotgun (WGS) entry which is preliminary data.</text>
</comment>
<dbReference type="Proteomes" id="UP000789702">
    <property type="component" value="Unassembled WGS sequence"/>
</dbReference>
<proteinExistence type="predicted"/>